<evidence type="ECO:0000313" key="11">
    <source>
        <dbReference type="Proteomes" id="UP000250086"/>
    </source>
</evidence>
<keyword evidence="5 9" id="KW-0949">S-adenosyl-L-methionine</keyword>
<evidence type="ECO:0000256" key="1">
    <source>
        <dbReference type="ARBA" id="ARBA00000142"/>
    </source>
</evidence>
<feature type="binding site" evidence="9">
    <location>
        <position position="142"/>
    </location>
    <ligand>
        <name>S-adenosyl-L-methionine</name>
        <dbReference type="ChEBI" id="CHEBI:59789"/>
    </ligand>
</feature>
<feature type="binding site" evidence="9">
    <location>
        <position position="146"/>
    </location>
    <ligand>
        <name>substrate</name>
    </ligand>
</feature>
<dbReference type="HAMAP" id="MF_01057">
    <property type="entry name" value="tRNA_methyltr_TrmB"/>
    <property type="match status" value="1"/>
</dbReference>
<dbReference type="Pfam" id="PF02390">
    <property type="entry name" value="Methyltransf_4"/>
    <property type="match status" value="1"/>
</dbReference>
<dbReference type="NCBIfam" id="TIGR00091">
    <property type="entry name" value="tRNA (guanosine(46)-N7)-methyltransferase TrmB"/>
    <property type="match status" value="1"/>
</dbReference>
<feature type="binding site" evidence="9">
    <location>
        <position position="178"/>
    </location>
    <ligand>
        <name>substrate</name>
    </ligand>
</feature>
<dbReference type="Proteomes" id="UP000250086">
    <property type="component" value="Unassembled WGS sequence"/>
</dbReference>
<dbReference type="PROSITE" id="PS51625">
    <property type="entry name" value="SAM_MT_TRMB"/>
    <property type="match status" value="1"/>
</dbReference>
<keyword evidence="4 9" id="KW-0808">Transferase</keyword>
<dbReference type="PANTHER" id="PTHR23417">
    <property type="entry name" value="3-DEOXY-D-MANNO-OCTULOSONIC-ACID TRANSFERASE/TRNA GUANINE-N 7 - -METHYLTRANSFERASE"/>
    <property type="match status" value="1"/>
</dbReference>
<evidence type="ECO:0000256" key="8">
    <source>
        <dbReference type="ARBA" id="ARBA00060767"/>
    </source>
</evidence>
<dbReference type="EC" id="2.1.1.33" evidence="9"/>
<dbReference type="InterPro" id="IPR055361">
    <property type="entry name" value="tRNA_methyltr_TrmB_bact"/>
</dbReference>
<keyword evidence="3 9" id="KW-0489">Methyltransferase</keyword>
<comment type="function">
    <text evidence="2 9">Catalyzes the formation of N(7)-methylguanine at position 46 (m7G46) in tRNA.</text>
</comment>
<keyword evidence="6 9" id="KW-0819">tRNA processing</keyword>
<comment type="catalytic activity">
    <reaction evidence="1 9">
        <text>guanosine(46) in tRNA + S-adenosyl-L-methionine = N(7)-methylguanosine(46) in tRNA + S-adenosyl-L-homocysteine</text>
        <dbReference type="Rhea" id="RHEA:42708"/>
        <dbReference type="Rhea" id="RHEA-COMP:10188"/>
        <dbReference type="Rhea" id="RHEA-COMP:10189"/>
        <dbReference type="ChEBI" id="CHEBI:57856"/>
        <dbReference type="ChEBI" id="CHEBI:59789"/>
        <dbReference type="ChEBI" id="CHEBI:74269"/>
        <dbReference type="ChEBI" id="CHEBI:74480"/>
        <dbReference type="EC" id="2.1.1.33"/>
    </reaction>
</comment>
<reference evidence="10 11" key="1">
    <citation type="submission" date="2018-06" db="EMBL/GenBank/DDBJ databases">
        <authorList>
            <consortium name="Pathogen Informatics"/>
            <person name="Doyle S."/>
        </authorList>
    </citation>
    <scope>NUCLEOTIDE SEQUENCE [LARGE SCALE GENOMIC DNA]</scope>
    <source>
        <strain evidence="10 11">NCTC13093</strain>
    </source>
</reference>
<feature type="binding site" evidence="9">
    <location>
        <position position="92"/>
    </location>
    <ligand>
        <name>S-adenosyl-L-methionine</name>
        <dbReference type="ChEBI" id="CHEBI:59789"/>
    </ligand>
</feature>
<feature type="binding site" evidence="9">
    <location>
        <position position="67"/>
    </location>
    <ligand>
        <name>S-adenosyl-L-methionine</name>
        <dbReference type="ChEBI" id="CHEBI:59789"/>
    </ligand>
</feature>
<feature type="binding site" evidence="9">
    <location>
        <position position="119"/>
    </location>
    <ligand>
        <name>S-adenosyl-L-methionine</name>
        <dbReference type="ChEBI" id="CHEBI:59789"/>
    </ligand>
</feature>
<dbReference type="EMBL" id="UAPV01000001">
    <property type="protein sequence ID" value="SPT68823.1"/>
    <property type="molecule type" value="Genomic_DNA"/>
</dbReference>
<dbReference type="GO" id="GO:0043527">
    <property type="term" value="C:tRNA methyltransferase complex"/>
    <property type="evidence" value="ECO:0007669"/>
    <property type="project" value="TreeGrafter"/>
</dbReference>
<dbReference type="InterPro" id="IPR003358">
    <property type="entry name" value="tRNA_(Gua-N-7)_MeTrfase_Trmb"/>
</dbReference>
<comment type="similarity">
    <text evidence="8 9">Belongs to the class I-like SAM-binding methyltransferase superfamily. TrmB family.</text>
</comment>
<evidence type="ECO:0000256" key="9">
    <source>
        <dbReference type="HAMAP-Rule" id="MF_01057"/>
    </source>
</evidence>
<dbReference type="AlphaFoldDB" id="A0A2X0V4G6"/>
<comment type="caution">
    <text evidence="9">Lacks conserved residue(s) required for the propagation of feature annotation.</text>
</comment>
<comment type="pathway">
    <text evidence="7 9">tRNA modification; N(7)-methylguanine-tRNA biosynthesis.</text>
</comment>
<evidence type="ECO:0000256" key="5">
    <source>
        <dbReference type="ARBA" id="ARBA00022691"/>
    </source>
</evidence>
<organism evidence="10 11">
    <name type="scientific">Anaerobiospirillum thomasii</name>
    <dbReference type="NCBI Taxonomy" id="179995"/>
    <lineage>
        <taxon>Bacteria</taxon>
        <taxon>Pseudomonadati</taxon>
        <taxon>Pseudomonadota</taxon>
        <taxon>Gammaproteobacteria</taxon>
        <taxon>Aeromonadales</taxon>
        <taxon>Succinivibrionaceae</taxon>
        <taxon>Anaerobiospirillum</taxon>
    </lineage>
</organism>
<evidence type="ECO:0000256" key="3">
    <source>
        <dbReference type="ARBA" id="ARBA00022603"/>
    </source>
</evidence>
<name>A0A2X0V4G6_9GAMM</name>
<keyword evidence="11" id="KW-1185">Reference proteome</keyword>
<evidence type="ECO:0000256" key="7">
    <source>
        <dbReference type="ARBA" id="ARBA00060552"/>
    </source>
</evidence>
<dbReference type="InterPro" id="IPR029063">
    <property type="entry name" value="SAM-dependent_MTases_sf"/>
</dbReference>
<evidence type="ECO:0000256" key="6">
    <source>
        <dbReference type="ARBA" id="ARBA00022694"/>
    </source>
</evidence>
<evidence type="ECO:0000313" key="10">
    <source>
        <dbReference type="EMBL" id="SPT68823.1"/>
    </source>
</evidence>
<dbReference type="RefSeq" id="WP_113743038.1">
    <property type="nucleotide sequence ID" value="NZ_UAPV01000001.1"/>
</dbReference>
<accession>A0A2X0V4G6</accession>
<dbReference type="FunFam" id="3.40.50.150:FF:000035">
    <property type="entry name" value="tRNA (guanine-N(7)-)-methyltransferase"/>
    <property type="match status" value="1"/>
</dbReference>
<dbReference type="SUPFAM" id="SSF53335">
    <property type="entry name" value="S-adenosyl-L-methionine-dependent methyltransferases"/>
    <property type="match status" value="1"/>
</dbReference>
<dbReference type="GO" id="GO:0008176">
    <property type="term" value="F:tRNA (guanine(46)-N7)-methyltransferase activity"/>
    <property type="evidence" value="ECO:0007669"/>
    <property type="project" value="UniProtKB-UniRule"/>
</dbReference>
<dbReference type="UniPathway" id="UPA00989"/>
<dbReference type="PANTHER" id="PTHR23417:SF14">
    <property type="entry name" value="PENTACOTRIPEPTIDE-REPEAT REGION OF PRORP DOMAIN-CONTAINING PROTEIN"/>
    <property type="match status" value="1"/>
</dbReference>
<sequence>MESREHSQKEGLRQDHIKSYVIRAGRMTEGQINAINNLGPKYIIDVSKLEIIDFDAVFDRKAPVVLEIGFGMGASLVQMAKDSPDKNFVGIEVHPPGVGACLKLIEEQGIGNVRIIQYDAFEIFKKCLRDESLDIVQIFFPDPWPKERHHKRRLVNDAFIAMIAPKLVPGGLIRMATDWENYAEQMLEVMNRADGFVNQAADGTYIPRPNWRPLTKFEQRGQRLGHGVWDLEFSRKA</sequence>
<dbReference type="CDD" id="cd02440">
    <property type="entry name" value="AdoMet_MTases"/>
    <property type="match status" value="1"/>
</dbReference>
<feature type="binding site" evidence="9">
    <location>
        <begin position="215"/>
        <end position="218"/>
    </location>
    <ligand>
        <name>substrate</name>
    </ligand>
</feature>
<gene>
    <name evidence="9 10" type="primary">trmB</name>
    <name evidence="10" type="ORF">NCTC13093_00166</name>
</gene>
<evidence type="ECO:0000256" key="4">
    <source>
        <dbReference type="ARBA" id="ARBA00022679"/>
    </source>
</evidence>
<protein>
    <recommendedName>
        <fullName evidence="9">tRNA (guanine-N(7)-)-methyltransferase</fullName>
        <ecNumber evidence="9">2.1.1.33</ecNumber>
    </recommendedName>
    <alternativeName>
        <fullName evidence="9">tRNA (guanine(46)-N(7))-methyltransferase</fullName>
    </alternativeName>
    <alternativeName>
        <fullName evidence="9">tRNA(m7G46)-methyltransferase</fullName>
    </alternativeName>
</protein>
<evidence type="ECO:0000256" key="2">
    <source>
        <dbReference type="ARBA" id="ARBA00003015"/>
    </source>
</evidence>
<dbReference type="Gene3D" id="3.40.50.150">
    <property type="entry name" value="Vaccinia Virus protein VP39"/>
    <property type="match status" value="1"/>
</dbReference>
<proteinExistence type="inferred from homology"/>